<name>A0A069PME8_9BURK</name>
<evidence type="ECO:0000313" key="2">
    <source>
        <dbReference type="Proteomes" id="UP000027466"/>
    </source>
</evidence>
<keyword evidence="2" id="KW-1185">Reference proteome</keyword>
<proteinExistence type="predicted"/>
<reference evidence="1 2" key="1">
    <citation type="submission" date="2014-03" db="EMBL/GenBank/DDBJ databases">
        <title>Draft Genome Sequences of Four Burkholderia Strains.</title>
        <authorList>
            <person name="Liu X.Y."/>
            <person name="Li C.X."/>
            <person name="Xu J.H."/>
        </authorList>
    </citation>
    <scope>NUCLEOTIDE SEQUENCE [LARGE SCALE GENOMIC DNA]</scope>
    <source>
        <strain evidence="1 2">DSM 50014</strain>
    </source>
</reference>
<evidence type="ECO:0000313" key="1">
    <source>
        <dbReference type="EMBL" id="KDR41592.1"/>
    </source>
</evidence>
<sequence>MTLYVGNLTKQVFELHFWVENTKKPIVVKIQPGSQANVYPQGSHLDHENIVGQHKMYGLTQVSEIDRRKEFVGHCYQFDTPIPLDRLFTTMERNDDMLYDQALERRKEAALAMDETMKRTAQETDTKLQNFEVELQEVEQKGVDTQVHEVITVGDGEQQQRRRGRPRRS</sequence>
<dbReference type="Proteomes" id="UP000027466">
    <property type="component" value="Unassembled WGS sequence"/>
</dbReference>
<dbReference type="AlphaFoldDB" id="A0A069PME8"/>
<comment type="caution">
    <text evidence="1">The sequence shown here is derived from an EMBL/GenBank/DDBJ whole genome shotgun (WGS) entry which is preliminary data.</text>
</comment>
<gene>
    <name evidence="1" type="ORF">BG61_16765</name>
</gene>
<accession>A0A069PME8</accession>
<dbReference type="RefSeq" id="WP_035939443.1">
    <property type="nucleotide sequence ID" value="NZ_CADFFX010000001.1"/>
</dbReference>
<organism evidence="1 2">
    <name type="scientific">Caballeronia glathei</name>
    <dbReference type="NCBI Taxonomy" id="60547"/>
    <lineage>
        <taxon>Bacteria</taxon>
        <taxon>Pseudomonadati</taxon>
        <taxon>Pseudomonadota</taxon>
        <taxon>Betaproteobacteria</taxon>
        <taxon>Burkholderiales</taxon>
        <taxon>Burkholderiaceae</taxon>
        <taxon>Caballeronia</taxon>
    </lineage>
</organism>
<protein>
    <submittedName>
        <fullName evidence="1">Uncharacterized protein</fullName>
    </submittedName>
</protein>
<dbReference type="STRING" id="60547.GCA_000751215_06348"/>
<dbReference type="EMBL" id="JFHC01000026">
    <property type="protein sequence ID" value="KDR41592.1"/>
    <property type="molecule type" value="Genomic_DNA"/>
</dbReference>